<feature type="binding site" evidence="13">
    <location>
        <begin position="231"/>
        <end position="232"/>
    </location>
    <ligand>
        <name>FMN</name>
        <dbReference type="ChEBI" id="CHEBI:58210"/>
    </ligand>
</feature>
<gene>
    <name evidence="15" type="ORF">KC717_01330</name>
</gene>
<feature type="binding site" evidence="13">
    <location>
        <position position="73"/>
    </location>
    <ligand>
        <name>FMN</name>
        <dbReference type="ChEBI" id="CHEBI:58210"/>
    </ligand>
</feature>
<evidence type="ECO:0000256" key="6">
    <source>
        <dbReference type="ARBA" id="ARBA00022857"/>
    </source>
</evidence>
<comment type="similarity">
    <text evidence="11">Belongs to the dus family.</text>
</comment>
<name>A0A955L794_9BACT</name>
<dbReference type="PIRSF" id="PIRSF006621">
    <property type="entry name" value="Dus"/>
    <property type="match status" value="1"/>
</dbReference>
<feature type="binding site" evidence="13">
    <location>
        <position position="143"/>
    </location>
    <ligand>
        <name>FMN</name>
        <dbReference type="ChEBI" id="CHEBI:58210"/>
    </ligand>
</feature>
<feature type="active site" description="Proton donor" evidence="12">
    <location>
        <position position="103"/>
    </location>
</feature>
<evidence type="ECO:0000256" key="5">
    <source>
        <dbReference type="ARBA" id="ARBA00022694"/>
    </source>
</evidence>
<reference evidence="15" key="2">
    <citation type="journal article" date="2021" name="Microbiome">
        <title>Successional dynamics and alternative stable states in a saline activated sludge microbial community over 9 years.</title>
        <authorList>
            <person name="Wang Y."/>
            <person name="Ye J."/>
            <person name="Ju F."/>
            <person name="Liu L."/>
            <person name="Boyd J.A."/>
            <person name="Deng Y."/>
            <person name="Parks D.H."/>
            <person name="Jiang X."/>
            <person name="Yin X."/>
            <person name="Woodcroft B.J."/>
            <person name="Tyson G.W."/>
            <person name="Hugenholtz P."/>
            <person name="Polz M.F."/>
            <person name="Zhang T."/>
        </authorList>
    </citation>
    <scope>NUCLEOTIDE SEQUENCE</scope>
    <source>
        <strain evidence="15">HKST-UBA11</strain>
    </source>
</reference>
<keyword evidence="2" id="KW-0820">tRNA-binding</keyword>
<dbReference type="Gene3D" id="1.10.1200.80">
    <property type="entry name" value="Putative flavin oxidoreducatase, domain 2"/>
    <property type="match status" value="1"/>
</dbReference>
<evidence type="ECO:0000256" key="3">
    <source>
        <dbReference type="ARBA" id="ARBA00022630"/>
    </source>
</evidence>
<sequence>MKNFWLSLQRPFTVLAPMEDVTDTVFRRIVKSCGAPDVFFTEFMSTDGYMSPGKDRVARRIEYTEEERPLVAQIWGNKPEKYYQTAQELVKLGFDGIDINMGCPVHKIVKKGCCSALADNPTLAGEIIQACKEGAKDIPVSVKTRLGYRTKKTEEWSKFLLEQDIAVLTMHGRTQKEMSKVPADWSEIKKVVDIRNEMGIETLIIGNGDVKSLEEVHEKHTTTGVDGVMIGRGIFTDPYVFNPDKSIMNLTIEERLDLLLRHTRLFNEIWGDVKNFALLKKFFKIYVSDFEGAVELRVELMKCDSLAQVEEVVANYAQ</sequence>
<comment type="function">
    <text evidence="1 11">Catalyzes the synthesis of 5,6-dihydrouridine (D), a modified base found in the D-loop of most tRNAs, via the reduction of the C5-C6 double bond in target uridines.</text>
</comment>
<dbReference type="PANTHER" id="PTHR45846:SF1">
    <property type="entry name" value="TRNA-DIHYDROURIDINE(47) SYNTHASE [NAD(P)(+)]-LIKE"/>
    <property type="match status" value="1"/>
</dbReference>
<keyword evidence="6" id="KW-0521">NADP</keyword>
<evidence type="ECO:0000256" key="4">
    <source>
        <dbReference type="ARBA" id="ARBA00022643"/>
    </source>
</evidence>
<dbReference type="InterPro" id="IPR024036">
    <property type="entry name" value="tRNA-dHydroUridine_Synthase_C"/>
</dbReference>
<dbReference type="GO" id="GO:0017150">
    <property type="term" value="F:tRNA dihydrouridine synthase activity"/>
    <property type="evidence" value="ECO:0007669"/>
    <property type="project" value="InterPro"/>
</dbReference>
<comment type="catalytic activity">
    <reaction evidence="10">
        <text>a 5,6-dihydrouridine in tRNA + NAD(+) = a uridine in tRNA + NADH + H(+)</text>
        <dbReference type="Rhea" id="RHEA:54452"/>
        <dbReference type="Rhea" id="RHEA-COMP:13339"/>
        <dbReference type="Rhea" id="RHEA-COMP:13887"/>
        <dbReference type="ChEBI" id="CHEBI:15378"/>
        <dbReference type="ChEBI" id="CHEBI:57540"/>
        <dbReference type="ChEBI" id="CHEBI:57945"/>
        <dbReference type="ChEBI" id="CHEBI:65315"/>
        <dbReference type="ChEBI" id="CHEBI:74443"/>
    </reaction>
</comment>
<evidence type="ECO:0000313" key="15">
    <source>
        <dbReference type="EMBL" id="MCA9385268.1"/>
    </source>
</evidence>
<dbReference type="EMBL" id="JAGQLH010000010">
    <property type="protein sequence ID" value="MCA9385268.1"/>
    <property type="molecule type" value="Genomic_DNA"/>
</dbReference>
<evidence type="ECO:0000256" key="13">
    <source>
        <dbReference type="PIRSR" id="PIRSR006621-2"/>
    </source>
</evidence>
<dbReference type="GO" id="GO:0000049">
    <property type="term" value="F:tRNA binding"/>
    <property type="evidence" value="ECO:0007669"/>
    <property type="project" value="UniProtKB-KW"/>
</dbReference>
<keyword evidence="13" id="KW-0547">Nucleotide-binding</keyword>
<dbReference type="AlphaFoldDB" id="A0A955L794"/>
<evidence type="ECO:0000256" key="12">
    <source>
        <dbReference type="PIRSR" id="PIRSR006621-1"/>
    </source>
</evidence>
<dbReference type="Pfam" id="PF01207">
    <property type="entry name" value="Dus"/>
    <property type="match status" value="1"/>
</dbReference>
<dbReference type="GO" id="GO:0050660">
    <property type="term" value="F:flavin adenine dinucleotide binding"/>
    <property type="evidence" value="ECO:0007669"/>
    <property type="project" value="InterPro"/>
</dbReference>
<dbReference type="Gene3D" id="3.20.20.70">
    <property type="entry name" value="Aldolase class I"/>
    <property type="match status" value="1"/>
</dbReference>
<keyword evidence="8 11" id="KW-0560">Oxidoreductase</keyword>
<evidence type="ECO:0000256" key="10">
    <source>
        <dbReference type="ARBA" id="ARBA00048802"/>
    </source>
</evidence>
<dbReference type="SUPFAM" id="SSF51395">
    <property type="entry name" value="FMN-linked oxidoreductases"/>
    <property type="match status" value="1"/>
</dbReference>
<keyword evidence="4 11" id="KW-0288">FMN</keyword>
<feature type="binding site" evidence="13">
    <location>
        <position position="171"/>
    </location>
    <ligand>
        <name>FMN</name>
        <dbReference type="ChEBI" id="CHEBI:58210"/>
    </ligand>
</feature>
<evidence type="ECO:0000256" key="11">
    <source>
        <dbReference type="PIRNR" id="PIRNR006621"/>
    </source>
</evidence>
<dbReference type="InterPro" id="IPR035587">
    <property type="entry name" value="DUS-like_FMN-bd"/>
</dbReference>
<comment type="catalytic activity">
    <reaction evidence="9">
        <text>a 5,6-dihydrouridine in tRNA + NADP(+) = a uridine in tRNA + NADPH + H(+)</text>
        <dbReference type="Rhea" id="RHEA:23624"/>
        <dbReference type="Rhea" id="RHEA-COMP:13339"/>
        <dbReference type="Rhea" id="RHEA-COMP:13887"/>
        <dbReference type="ChEBI" id="CHEBI:15378"/>
        <dbReference type="ChEBI" id="CHEBI:57783"/>
        <dbReference type="ChEBI" id="CHEBI:58349"/>
        <dbReference type="ChEBI" id="CHEBI:65315"/>
        <dbReference type="ChEBI" id="CHEBI:74443"/>
    </reaction>
</comment>
<comment type="cofactor">
    <cofactor evidence="11 13">
        <name>FMN</name>
        <dbReference type="ChEBI" id="CHEBI:58210"/>
    </cofactor>
</comment>
<keyword evidence="5 11" id="KW-0819">tRNA processing</keyword>
<evidence type="ECO:0000256" key="7">
    <source>
        <dbReference type="ARBA" id="ARBA00022884"/>
    </source>
</evidence>
<dbReference type="CDD" id="cd02801">
    <property type="entry name" value="DUS_like_FMN"/>
    <property type="match status" value="1"/>
</dbReference>
<dbReference type="EC" id="1.3.1.-" evidence="11"/>
<reference evidence="15" key="1">
    <citation type="submission" date="2020-04" db="EMBL/GenBank/DDBJ databases">
        <authorList>
            <person name="Zhang T."/>
        </authorList>
    </citation>
    <scope>NUCLEOTIDE SEQUENCE</scope>
    <source>
        <strain evidence="15">HKST-UBA11</strain>
    </source>
</reference>
<evidence type="ECO:0000256" key="8">
    <source>
        <dbReference type="ARBA" id="ARBA00023002"/>
    </source>
</evidence>
<evidence type="ECO:0000313" key="16">
    <source>
        <dbReference type="Proteomes" id="UP000754563"/>
    </source>
</evidence>
<proteinExistence type="inferred from homology"/>
<evidence type="ECO:0000256" key="1">
    <source>
        <dbReference type="ARBA" id="ARBA00002790"/>
    </source>
</evidence>
<accession>A0A955L794</accession>
<keyword evidence="3 11" id="KW-0285">Flavoprotein</keyword>
<dbReference type="PANTHER" id="PTHR45846">
    <property type="entry name" value="TRNA-DIHYDROURIDINE(47) SYNTHASE [NAD(P)(+)]-LIKE"/>
    <property type="match status" value="1"/>
</dbReference>
<evidence type="ECO:0000259" key="14">
    <source>
        <dbReference type="Pfam" id="PF01207"/>
    </source>
</evidence>
<evidence type="ECO:0000256" key="9">
    <source>
        <dbReference type="ARBA" id="ARBA00048205"/>
    </source>
</evidence>
<dbReference type="InterPro" id="IPR001269">
    <property type="entry name" value="DUS_fam"/>
</dbReference>
<dbReference type="InterPro" id="IPR013785">
    <property type="entry name" value="Aldolase_TIM"/>
</dbReference>
<evidence type="ECO:0000256" key="2">
    <source>
        <dbReference type="ARBA" id="ARBA00022555"/>
    </source>
</evidence>
<organism evidence="15 16">
    <name type="scientific">Candidatus Dojkabacteria bacterium</name>
    <dbReference type="NCBI Taxonomy" id="2099670"/>
    <lineage>
        <taxon>Bacteria</taxon>
        <taxon>Candidatus Dojkabacteria</taxon>
    </lineage>
</organism>
<keyword evidence="7" id="KW-0694">RNA-binding</keyword>
<dbReference type="Proteomes" id="UP000754563">
    <property type="component" value="Unassembled WGS sequence"/>
</dbReference>
<feature type="domain" description="DUS-like FMN-binding" evidence="14">
    <location>
        <begin position="15"/>
        <end position="313"/>
    </location>
</feature>
<protein>
    <recommendedName>
        <fullName evidence="11">tRNA-dihydrouridine synthase</fullName>
        <ecNumber evidence="11">1.3.1.-</ecNumber>
    </recommendedName>
</protein>
<comment type="caution">
    <text evidence="15">The sequence shown here is derived from an EMBL/GenBank/DDBJ whole genome shotgun (WGS) entry which is preliminary data.</text>
</comment>